<dbReference type="RefSeq" id="WP_324276375.1">
    <property type="nucleotide sequence ID" value="NZ_CP141261.1"/>
</dbReference>
<evidence type="ECO:0000313" key="1">
    <source>
        <dbReference type="EMBL" id="WRL65051.1"/>
    </source>
</evidence>
<gene>
    <name evidence="1" type="ORF">U6N30_04935</name>
</gene>
<proteinExistence type="predicted"/>
<sequence length="210" mass="22844">MTSASVAGSADQLPLSVLLPEDAGAPALIYDTTAALAMAVVDRGAVAELTGDWDVPGVYVLLDRHDAEGTWGCYVGKAPGGVRTRLAQHLRSRDHWCRALLIRRDTTFGFNSAHVGWLEGRLYDLLDAAADTHLHNGNRPSDETLPPYERAALESIVPPIRRVLRLLGYDTESPDDQVAARPAARTRSNRFYGITVKQLLDVGLLTAGRF</sequence>
<keyword evidence="2" id="KW-1185">Reference proteome</keyword>
<name>A0ABZ1B2K9_9ACTN</name>
<dbReference type="Proteomes" id="UP001324287">
    <property type="component" value="Chromosome"/>
</dbReference>
<reference evidence="1 2" key="1">
    <citation type="submission" date="2023-12" db="EMBL/GenBank/DDBJ databases">
        <title>Blastococcus brunescens sp. nov., an actonobacterium isolated from sandstone collected in sahara desert.</title>
        <authorList>
            <person name="Gtari M."/>
            <person name="Ghodhbane F."/>
        </authorList>
    </citation>
    <scope>NUCLEOTIDE SEQUENCE [LARGE SCALE GENOMIC DNA]</scope>
    <source>
        <strain evidence="1 2">BMG 8361</strain>
    </source>
</reference>
<protein>
    <recommendedName>
        <fullName evidence="3">GIY-YIG nuclease family protein</fullName>
    </recommendedName>
</protein>
<evidence type="ECO:0000313" key="2">
    <source>
        <dbReference type="Proteomes" id="UP001324287"/>
    </source>
</evidence>
<evidence type="ECO:0008006" key="3">
    <source>
        <dbReference type="Google" id="ProtNLM"/>
    </source>
</evidence>
<accession>A0ABZ1B2K9</accession>
<organism evidence="1 2">
    <name type="scientific">Blastococcus brunescens</name>
    <dbReference type="NCBI Taxonomy" id="1564165"/>
    <lineage>
        <taxon>Bacteria</taxon>
        <taxon>Bacillati</taxon>
        <taxon>Actinomycetota</taxon>
        <taxon>Actinomycetes</taxon>
        <taxon>Geodermatophilales</taxon>
        <taxon>Geodermatophilaceae</taxon>
        <taxon>Blastococcus</taxon>
    </lineage>
</organism>
<dbReference type="EMBL" id="CP141261">
    <property type="protein sequence ID" value="WRL65051.1"/>
    <property type="molecule type" value="Genomic_DNA"/>
</dbReference>